<sequence length="168" mass="19241">MSLQTGGGTYLGYVLSQNPELLLLRTVTRQGLLTGVRTLELSTVLQAHFDDRYMRLIEFKEHNPEVVYALPAAPEGLEQQYLTVPALLQRAQEVRQLIQLETHSDHDLYGFVSRLTEDELMLEVYTQYGEPDGHTVLEVDSIRSVIWSDEDTRTIELLLRQQKPEGKN</sequence>
<reference evidence="1 2" key="1">
    <citation type="submission" date="2020-08" db="EMBL/GenBank/DDBJ databases">
        <title>Genomic Encyclopedia of Type Strains, Phase IV (KMG-IV): sequencing the most valuable type-strain genomes for metagenomic binning, comparative biology and taxonomic classification.</title>
        <authorList>
            <person name="Goeker M."/>
        </authorList>
    </citation>
    <scope>NUCLEOTIDE SEQUENCE [LARGE SCALE GENOMIC DNA]</scope>
    <source>
        <strain evidence="1 2">DSM 26718</strain>
    </source>
</reference>
<comment type="caution">
    <text evidence="1">The sequence shown here is derived from an EMBL/GenBank/DDBJ whole genome shotgun (WGS) entry which is preliminary data.</text>
</comment>
<protein>
    <submittedName>
        <fullName evidence="1">Uncharacterized protein</fullName>
    </submittedName>
</protein>
<accession>A0A7W9T1I9</accession>
<dbReference type="EMBL" id="JACHGG010000003">
    <property type="protein sequence ID" value="MBB6059293.1"/>
    <property type="molecule type" value="Genomic_DNA"/>
</dbReference>
<dbReference type="RefSeq" id="WP_183404235.1">
    <property type="nucleotide sequence ID" value="NZ_JACHGG010000003.1"/>
</dbReference>
<name>A0A7W9T1I9_9BACT</name>
<evidence type="ECO:0000313" key="2">
    <source>
        <dbReference type="Proteomes" id="UP000532746"/>
    </source>
</evidence>
<organism evidence="1 2">
    <name type="scientific">Hymenobacter luteus</name>
    <dbReference type="NCBI Taxonomy" id="1411122"/>
    <lineage>
        <taxon>Bacteria</taxon>
        <taxon>Pseudomonadati</taxon>
        <taxon>Bacteroidota</taxon>
        <taxon>Cytophagia</taxon>
        <taxon>Cytophagales</taxon>
        <taxon>Hymenobacteraceae</taxon>
        <taxon>Hymenobacter</taxon>
    </lineage>
</organism>
<dbReference type="Proteomes" id="UP000532746">
    <property type="component" value="Unassembled WGS sequence"/>
</dbReference>
<evidence type="ECO:0000313" key="1">
    <source>
        <dbReference type="EMBL" id="MBB6059293.1"/>
    </source>
</evidence>
<keyword evidence="2" id="KW-1185">Reference proteome</keyword>
<proteinExistence type="predicted"/>
<gene>
    <name evidence="1" type="ORF">HNQ93_002153</name>
</gene>
<dbReference type="AlphaFoldDB" id="A0A7W9T1I9"/>